<organism evidence="2 3">
    <name type="scientific">Rangifer tarandus platyrhynchus</name>
    <name type="common">Svalbard reindeer</name>
    <dbReference type="NCBI Taxonomy" id="3082113"/>
    <lineage>
        <taxon>Eukaryota</taxon>
        <taxon>Metazoa</taxon>
        <taxon>Chordata</taxon>
        <taxon>Craniata</taxon>
        <taxon>Vertebrata</taxon>
        <taxon>Euteleostomi</taxon>
        <taxon>Mammalia</taxon>
        <taxon>Eutheria</taxon>
        <taxon>Laurasiatheria</taxon>
        <taxon>Artiodactyla</taxon>
        <taxon>Ruminantia</taxon>
        <taxon>Pecora</taxon>
        <taxon>Cervidae</taxon>
        <taxon>Odocoileinae</taxon>
        <taxon>Rangifer</taxon>
    </lineage>
</organism>
<reference evidence="2" key="1">
    <citation type="submission" date="2023-04" db="EMBL/GenBank/DDBJ databases">
        <authorList>
            <consortium name="ELIXIR-Norway"/>
        </authorList>
    </citation>
    <scope>NUCLEOTIDE SEQUENCE [LARGE SCALE GENOMIC DNA]</scope>
</reference>
<accession>A0ABN9A7Y5</accession>
<proteinExistence type="predicted"/>
<dbReference type="EMBL" id="OX460343">
    <property type="protein sequence ID" value="CAI9180029.1"/>
    <property type="molecule type" value="Genomic_DNA"/>
</dbReference>
<evidence type="ECO:0000256" key="1">
    <source>
        <dbReference type="SAM" id="MobiDB-lite"/>
    </source>
</evidence>
<gene>
    <name evidence="2" type="ORF">MRATA1EN1_LOCUS28991</name>
</gene>
<feature type="region of interest" description="Disordered" evidence="1">
    <location>
        <begin position="80"/>
        <end position="117"/>
    </location>
</feature>
<keyword evidence="3" id="KW-1185">Reference proteome</keyword>
<dbReference type="Proteomes" id="UP001176941">
    <property type="component" value="Chromosome X"/>
</dbReference>
<evidence type="ECO:0000313" key="3">
    <source>
        <dbReference type="Proteomes" id="UP001176941"/>
    </source>
</evidence>
<name>A0ABN9A7Y5_RANTA</name>
<evidence type="ECO:0000313" key="2">
    <source>
        <dbReference type="EMBL" id="CAI9180029.1"/>
    </source>
</evidence>
<sequence>MGTALSQLACVSPASLPLRESPASTRGQALRFQVGVQGLGGRKVDRRQGRRRDFPAHGIRPALMGWSPVRICSASQEADCITRPGTRAQDPPPGQQDGRQAGPAWLPLTSDSALHPS</sequence>
<protein>
    <submittedName>
        <fullName evidence="2">Uncharacterized protein</fullName>
    </submittedName>
</protein>
<feature type="compositionally biased region" description="Low complexity" evidence="1">
    <location>
        <begin position="95"/>
        <end position="104"/>
    </location>
</feature>